<dbReference type="EMBL" id="JACHXE010000006">
    <property type="protein sequence ID" value="MBB3079118.1"/>
    <property type="molecule type" value="Genomic_DNA"/>
</dbReference>
<comment type="caution">
    <text evidence="1">The sequence shown here is derived from an EMBL/GenBank/DDBJ whole genome shotgun (WGS) entry which is preliminary data.</text>
</comment>
<evidence type="ECO:0000313" key="1">
    <source>
        <dbReference type="EMBL" id="MBB3079118.1"/>
    </source>
</evidence>
<dbReference type="Proteomes" id="UP000572907">
    <property type="component" value="Unassembled WGS sequence"/>
</dbReference>
<organism evidence="1 2">
    <name type="scientific">Streptomyces violarus</name>
    <dbReference type="NCBI Taxonomy" id="67380"/>
    <lineage>
        <taxon>Bacteria</taxon>
        <taxon>Bacillati</taxon>
        <taxon>Actinomycetota</taxon>
        <taxon>Actinomycetes</taxon>
        <taxon>Kitasatosporales</taxon>
        <taxon>Streptomycetaceae</taxon>
        <taxon>Streptomyces</taxon>
    </lineage>
</organism>
<reference evidence="1 2" key="1">
    <citation type="submission" date="2020-08" db="EMBL/GenBank/DDBJ databases">
        <title>Genomic Encyclopedia of Type Strains, Phase III (KMG-III): the genomes of soil and plant-associated and newly described type strains.</title>
        <authorList>
            <person name="Whitman W."/>
        </authorList>
    </citation>
    <scope>NUCLEOTIDE SEQUENCE [LARGE SCALE GENOMIC DNA]</scope>
    <source>
        <strain evidence="1 2">CECT 3237</strain>
    </source>
</reference>
<proteinExistence type="predicted"/>
<accession>A0A7W4ZUT2</accession>
<gene>
    <name evidence="1" type="ORF">FHS41_005650</name>
</gene>
<keyword evidence="2" id="KW-1185">Reference proteome</keyword>
<evidence type="ECO:0000313" key="2">
    <source>
        <dbReference type="Proteomes" id="UP000572907"/>
    </source>
</evidence>
<name>A0A7W4ZUT2_9ACTN</name>
<protein>
    <submittedName>
        <fullName evidence="1">Uncharacterized protein</fullName>
    </submittedName>
</protein>
<dbReference type="AlphaFoldDB" id="A0A7W4ZUT2"/>
<sequence>MDELRLFYLTHPGLDATEVLTPPTSSAVVSARRQTPR</sequence>